<dbReference type="GO" id="GO:0005634">
    <property type="term" value="C:nucleus"/>
    <property type="evidence" value="ECO:0007669"/>
    <property type="project" value="TreeGrafter"/>
</dbReference>
<sequence length="328" mass="37429">MKVLELYSGIGGMHLALKESDLEYNVVASIEINNAANEIYKLNFPNTPLYNLNIEGLTPEFVNKLNPDTILMSPPCQPFTRNGLQNDVKDPRTASFIHVLKLLEHVNVERILIENVKGFEKSEMREILVDTLKKNGFEYQEFILSPHQIGVPNSRHRYYCIAKKQPGFSFEAGPLKVDFIKSPTKECFSIGSILEENVDKQYFLSDKILSKYYGVLDISYKQSTRSCCFTKAYSRFIEGTGSVVTDKNENEVVEVFEKLKTLDSDATKLELLRSLNLRFFTPKEVCRLMSFPDDFVFPASISNRKKYMVLGNSINVKVVSELIKTLNT</sequence>
<dbReference type="PANTHER" id="PTHR46098">
    <property type="entry name" value="TRNA (CYTOSINE(38)-C(5))-METHYLTRANSFERASE"/>
    <property type="match status" value="1"/>
</dbReference>
<evidence type="ECO:0000256" key="4">
    <source>
        <dbReference type="PROSITE-ProRule" id="PRU01016"/>
    </source>
</evidence>
<comment type="similarity">
    <text evidence="4 5">Belongs to the class I-like SAM-binding methyltransferase superfamily. C5-methyltransferase family.</text>
</comment>
<keyword evidence="3 4" id="KW-0949">S-adenosyl-L-methionine</keyword>
<dbReference type="NCBIfam" id="TIGR00675">
    <property type="entry name" value="dcm"/>
    <property type="match status" value="1"/>
</dbReference>
<dbReference type="InterPro" id="IPR050750">
    <property type="entry name" value="C5-MTase"/>
</dbReference>
<dbReference type="InterPro" id="IPR029063">
    <property type="entry name" value="SAM-dependent_MTases_sf"/>
</dbReference>
<dbReference type="OrthoDB" id="414133at2759"/>
<dbReference type="Proteomes" id="UP001153712">
    <property type="component" value="Chromosome 9"/>
</dbReference>
<organism evidence="6 7">
    <name type="scientific">Phyllotreta striolata</name>
    <name type="common">Striped flea beetle</name>
    <name type="synonym">Crioceris striolata</name>
    <dbReference type="NCBI Taxonomy" id="444603"/>
    <lineage>
        <taxon>Eukaryota</taxon>
        <taxon>Metazoa</taxon>
        <taxon>Ecdysozoa</taxon>
        <taxon>Arthropoda</taxon>
        <taxon>Hexapoda</taxon>
        <taxon>Insecta</taxon>
        <taxon>Pterygota</taxon>
        <taxon>Neoptera</taxon>
        <taxon>Endopterygota</taxon>
        <taxon>Coleoptera</taxon>
        <taxon>Polyphaga</taxon>
        <taxon>Cucujiformia</taxon>
        <taxon>Chrysomeloidea</taxon>
        <taxon>Chrysomelidae</taxon>
        <taxon>Galerucinae</taxon>
        <taxon>Alticini</taxon>
        <taxon>Phyllotreta</taxon>
    </lineage>
</organism>
<dbReference type="SUPFAM" id="SSF53335">
    <property type="entry name" value="S-adenosyl-L-methionine-dependent methyltransferases"/>
    <property type="match status" value="1"/>
</dbReference>
<dbReference type="Pfam" id="PF00145">
    <property type="entry name" value="DNA_methylase"/>
    <property type="match status" value="1"/>
</dbReference>
<dbReference type="PANTHER" id="PTHR46098:SF1">
    <property type="entry name" value="TRNA (CYTOSINE(38)-C(5))-METHYLTRANSFERASE"/>
    <property type="match status" value="1"/>
</dbReference>
<evidence type="ECO:0000256" key="5">
    <source>
        <dbReference type="RuleBase" id="RU000416"/>
    </source>
</evidence>
<dbReference type="InterPro" id="IPR001525">
    <property type="entry name" value="C5_MeTfrase"/>
</dbReference>
<evidence type="ECO:0000313" key="7">
    <source>
        <dbReference type="Proteomes" id="UP001153712"/>
    </source>
</evidence>
<dbReference type="EMBL" id="OU900102">
    <property type="protein sequence ID" value="CAG9865199.1"/>
    <property type="molecule type" value="Genomic_DNA"/>
</dbReference>
<protein>
    <recommendedName>
        <fullName evidence="8">DNA methyltransferase 2</fullName>
    </recommendedName>
</protein>
<dbReference type="GO" id="GO:0008168">
    <property type="term" value="F:methyltransferase activity"/>
    <property type="evidence" value="ECO:0007669"/>
    <property type="project" value="UniProtKB-KW"/>
</dbReference>
<keyword evidence="7" id="KW-1185">Reference proteome</keyword>
<feature type="active site" evidence="4">
    <location>
        <position position="76"/>
    </location>
</feature>
<dbReference type="Gene3D" id="3.40.50.150">
    <property type="entry name" value="Vaccinia Virus protein VP39"/>
    <property type="match status" value="1"/>
</dbReference>
<dbReference type="PROSITE" id="PS51679">
    <property type="entry name" value="SAM_MT_C5"/>
    <property type="match status" value="1"/>
</dbReference>
<evidence type="ECO:0000256" key="3">
    <source>
        <dbReference type="ARBA" id="ARBA00022691"/>
    </source>
</evidence>
<accession>A0A9N9TU57</accession>
<name>A0A9N9TU57_PHYSR</name>
<evidence type="ECO:0000313" key="6">
    <source>
        <dbReference type="EMBL" id="CAG9865199.1"/>
    </source>
</evidence>
<evidence type="ECO:0000256" key="1">
    <source>
        <dbReference type="ARBA" id="ARBA00022603"/>
    </source>
</evidence>
<keyword evidence="1 4" id="KW-0489">Methyltransferase</keyword>
<dbReference type="Gene3D" id="3.90.120.10">
    <property type="entry name" value="DNA Methylase, subunit A, domain 2"/>
    <property type="match status" value="1"/>
</dbReference>
<proteinExistence type="inferred from homology"/>
<keyword evidence="2 4" id="KW-0808">Transferase</keyword>
<dbReference type="AlphaFoldDB" id="A0A9N9TU57"/>
<dbReference type="PRINTS" id="PR00105">
    <property type="entry name" value="C5METTRFRASE"/>
</dbReference>
<evidence type="ECO:0000256" key="2">
    <source>
        <dbReference type="ARBA" id="ARBA00022679"/>
    </source>
</evidence>
<dbReference type="GO" id="GO:0032259">
    <property type="term" value="P:methylation"/>
    <property type="evidence" value="ECO:0007669"/>
    <property type="project" value="UniProtKB-KW"/>
</dbReference>
<reference evidence="6" key="1">
    <citation type="submission" date="2022-01" db="EMBL/GenBank/DDBJ databases">
        <authorList>
            <person name="King R."/>
        </authorList>
    </citation>
    <scope>NUCLEOTIDE SEQUENCE</scope>
</reference>
<evidence type="ECO:0008006" key="8">
    <source>
        <dbReference type="Google" id="ProtNLM"/>
    </source>
</evidence>
<gene>
    <name evidence="6" type="ORF">PHYEVI_LOCUS11442</name>
</gene>